<keyword evidence="1" id="KW-0812">Transmembrane</keyword>
<feature type="transmembrane region" description="Helical" evidence="1">
    <location>
        <begin position="141"/>
        <end position="161"/>
    </location>
</feature>
<feature type="transmembrane region" description="Helical" evidence="1">
    <location>
        <begin position="20"/>
        <end position="48"/>
    </location>
</feature>
<comment type="caution">
    <text evidence="2">The sequence shown here is derived from an EMBL/GenBank/DDBJ whole genome shotgun (WGS) entry which is preliminary data.</text>
</comment>
<keyword evidence="1" id="KW-0472">Membrane</keyword>
<evidence type="ECO:0000256" key="1">
    <source>
        <dbReference type="SAM" id="Phobius"/>
    </source>
</evidence>
<organism evidence="2 3">
    <name type="scientific">Rotaria socialis</name>
    <dbReference type="NCBI Taxonomy" id="392032"/>
    <lineage>
        <taxon>Eukaryota</taxon>
        <taxon>Metazoa</taxon>
        <taxon>Spiralia</taxon>
        <taxon>Gnathifera</taxon>
        <taxon>Rotifera</taxon>
        <taxon>Eurotatoria</taxon>
        <taxon>Bdelloidea</taxon>
        <taxon>Philodinida</taxon>
        <taxon>Philodinidae</taxon>
        <taxon>Rotaria</taxon>
    </lineage>
</organism>
<dbReference type="AlphaFoldDB" id="A0A821DG70"/>
<dbReference type="Proteomes" id="UP000663848">
    <property type="component" value="Unassembled WGS sequence"/>
</dbReference>
<accession>A0A821DG70</accession>
<feature type="transmembrane region" description="Helical" evidence="1">
    <location>
        <begin position="357"/>
        <end position="377"/>
    </location>
</feature>
<evidence type="ECO:0000313" key="3">
    <source>
        <dbReference type="Proteomes" id="UP000663848"/>
    </source>
</evidence>
<gene>
    <name evidence="2" type="ORF">QYT958_LOCUS12786</name>
</gene>
<keyword evidence="1" id="KW-1133">Transmembrane helix</keyword>
<proteinExistence type="predicted"/>
<reference evidence="2" key="1">
    <citation type="submission" date="2021-02" db="EMBL/GenBank/DDBJ databases">
        <authorList>
            <person name="Nowell W R."/>
        </authorList>
    </citation>
    <scope>NUCLEOTIDE SEQUENCE</scope>
</reference>
<protein>
    <submittedName>
        <fullName evidence="2">Uncharacterized protein</fullName>
    </submittedName>
</protein>
<dbReference type="EMBL" id="CAJOBR010001586">
    <property type="protein sequence ID" value="CAF4619971.1"/>
    <property type="molecule type" value="Genomic_DNA"/>
</dbReference>
<sequence length="916" mass="104164">MWLLGYPFYPVVLVPIPHASTYFLVFSVLHSFLLHRVVASLLFLLVIFPIAAGQQSLQGDSAYFDSIALRGPFSRNRRHPIVDPESSLPNLRRNQAIDFEYTLHVVVLQRLVENTHMNGDIADIMNSESADLFAVYGERSLLSVAVGIILAPVLVLGKIILGTSTCVSSKVFGAYTYTVAKVLDSYTGDVLNADEFENTVMTSTLMADDQSNLASRNIPLLFSSVYIDDSNGNRKYCVRDNPTELYTLALFQILKIDGISSVCNVVDITLDMSLTCWYEASCFEPFRLVLFSQFVRGPINILLLDPTQPIRFWPQSQSLRRVYNNMMIEIFNSSVSYEAFYETCHPLYCTFTYTEHAHIIVIITTLIGLFGGLNVILRLLSRFLVKLFFTCIATNSNATRSIAQSQNSRWTKYKEQLVMFNRFSDGSQEIHVIKRQRIFTRLYLLLILISFMVIIVYTAMEKNVVIKIVESPSQAQYNELLGQYSSTIQCPCTAVSMDLSQLVSVNAIYHQVCSSAFVETEWIYFLFNDINRNNYKRADIRVRGGAYFRFLSKLCALMNTTTQTLAQEFFADSFTSAKAISEDEFQSRMNVLQYQFQTSIELQLTHGLKIVRDITQANIFVSSYMLNYQTTLDTKFIEFYNTSSHRHVLDLGGSVFQSPSATVKLDNRTYLSTYNTFDSKAIPYFFLLMIDVKTKSIKLNVSLIEKNDYAGFYHIGVTHENGNIYGIRESFKSPLSLEVANINQTTGLMKSIGIYPAGSFSIIIAFASKRRLYYNVIDSTLYGINIDTGKLEVHSQIPGDYSIYALDYDSAKDRLIALVYPAGLNDGVWYLVEVIMKAKGELEFDRIGKSEIPFEKYFWSTNYALDAEKRLWVTLWGTTDNKKNYFFVFNIDNGKIVEQMATNLTELSNLACFDSI</sequence>
<name>A0A821DG70_9BILA</name>
<evidence type="ECO:0000313" key="2">
    <source>
        <dbReference type="EMBL" id="CAF4619971.1"/>
    </source>
</evidence>
<feature type="transmembrane region" description="Helical" evidence="1">
    <location>
        <begin position="442"/>
        <end position="460"/>
    </location>
</feature>